<feature type="region of interest" description="Disordered" evidence="1">
    <location>
        <begin position="98"/>
        <end position="155"/>
    </location>
</feature>
<organism evidence="4 5">
    <name type="scientific">Nonomuraea wenchangensis</name>
    <dbReference type="NCBI Taxonomy" id="568860"/>
    <lineage>
        <taxon>Bacteria</taxon>
        <taxon>Bacillati</taxon>
        <taxon>Actinomycetota</taxon>
        <taxon>Actinomycetes</taxon>
        <taxon>Streptosporangiales</taxon>
        <taxon>Streptosporangiaceae</taxon>
        <taxon>Nonomuraea</taxon>
    </lineage>
</organism>
<accession>A0A1I0KB47</accession>
<keyword evidence="5" id="KW-1185">Reference proteome</keyword>
<evidence type="ECO:0000256" key="2">
    <source>
        <dbReference type="SAM" id="Phobius"/>
    </source>
</evidence>
<feature type="transmembrane region" description="Helical" evidence="2">
    <location>
        <begin position="270"/>
        <end position="293"/>
    </location>
</feature>
<evidence type="ECO:0000313" key="4">
    <source>
        <dbReference type="EMBL" id="SEU20364.1"/>
    </source>
</evidence>
<feature type="compositionally biased region" description="Pro residues" evidence="1">
    <location>
        <begin position="239"/>
        <end position="251"/>
    </location>
</feature>
<dbReference type="STRING" id="568860.SAMN05421811_107225"/>
<dbReference type="AlphaFoldDB" id="A0A1I0KB47"/>
<feature type="signal peptide" evidence="3">
    <location>
        <begin position="1"/>
        <end position="28"/>
    </location>
</feature>
<proteinExistence type="predicted"/>
<keyword evidence="2" id="KW-0472">Membrane</keyword>
<protein>
    <submittedName>
        <fullName evidence="4">Uncharacterized protein</fullName>
    </submittedName>
</protein>
<dbReference type="Proteomes" id="UP000199361">
    <property type="component" value="Unassembled WGS sequence"/>
</dbReference>
<gene>
    <name evidence="4" type="ORF">SAMN05421811_107225</name>
</gene>
<dbReference type="OrthoDB" id="3544500at2"/>
<feature type="region of interest" description="Disordered" evidence="1">
    <location>
        <begin position="210"/>
        <end position="264"/>
    </location>
</feature>
<evidence type="ECO:0000313" key="5">
    <source>
        <dbReference type="Proteomes" id="UP000199361"/>
    </source>
</evidence>
<feature type="compositionally biased region" description="Low complexity" evidence="1">
    <location>
        <begin position="252"/>
        <end position="263"/>
    </location>
</feature>
<name>A0A1I0KB47_9ACTN</name>
<sequence length="295" mass="29217">MGGGYRVASLTLLAVALLAAAVAGPVVADEARSGASLAAYPQVAAQPPERLEDGALHAARPADAGIGARKVYVRASAPGNRDGKVPVGASVPGVRGGKVPVGGSVPGGRAGKVPVGGSVPGTRGHKMPRAGTMPQIKTSKVPDGRSVPGARAGKVSRNGSVAGVRVGQAPVPHVSIAVRPPGGHLVPKVTVPGMTIYPRAVCEGNVQVGQCSRRGTPPSAPRPPGAPPVVPVRAAVTPTPTPAATPAPSLTPPARVRQAAAPPARRKNPLGSVLVMVVLVTTIASTTAVAFGARR</sequence>
<feature type="compositionally biased region" description="Pro residues" evidence="1">
    <location>
        <begin position="218"/>
        <end position="230"/>
    </location>
</feature>
<reference evidence="4 5" key="1">
    <citation type="submission" date="2016-10" db="EMBL/GenBank/DDBJ databases">
        <authorList>
            <person name="de Groot N.N."/>
        </authorList>
    </citation>
    <scope>NUCLEOTIDE SEQUENCE [LARGE SCALE GENOMIC DNA]</scope>
    <source>
        <strain evidence="4 5">CGMCC 4.5598</strain>
    </source>
</reference>
<evidence type="ECO:0000256" key="3">
    <source>
        <dbReference type="SAM" id="SignalP"/>
    </source>
</evidence>
<dbReference type="EMBL" id="FOHX01000007">
    <property type="protein sequence ID" value="SEU20364.1"/>
    <property type="molecule type" value="Genomic_DNA"/>
</dbReference>
<evidence type="ECO:0000256" key="1">
    <source>
        <dbReference type="SAM" id="MobiDB-lite"/>
    </source>
</evidence>
<keyword evidence="3" id="KW-0732">Signal</keyword>
<feature type="compositionally biased region" description="Gly residues" evidence="1">
    <location>
        <begin position="98"/>
        <end position="110"/>
    </location>
</feature>
<keyword evidence="2" id="KW-1133">Transmembrane helix</keyword>
<dbReference type="RefSeq" id="WP_091084653.1">
    <property type="nucleotide sequence ID" value="NZ_FOHX01000007.1"/>
</dbReference>
<feature type="chain" id="PRO_5011692415" evidence="3">
    <location>
        <begin position="29"/>
        <end position="295"/>
    </location>
</feature>
<keyword evidence="2" id="KW-0812">Transmembrane</keyword>